<proteinExistence type="predicted"/>
<feature type="compositionally biased region" description="Basic and acidic residues" evidence="1">
    <location>
        <begin position="49"/>
        <end position="59"/>
    </location>
</feature>
<feature type="compositionally biased region" description="Pro residues" evidence="1">
    <location>
        <begin position="68"/>
        <end position="79"/>
    </location>
</feature>
<reference evidence="2 3" key="1">
    <citation type="submission" date="2021-03" db="EMBL/GenBank/DDBJ databases">
        <title>Human Oral Microbial Genomes.</title>
        <authorList>
            <person name="Johnston C.D."/>
            <person name="Chen T."/>
            <person name="Dewhirst F.E."/>
        </authorList>
    </citation>
    <scope>NUCLEOTIDE SEQUENCE [LARGE SCALE GENOMIC DNA]</scope>
    <source>
        <strain evidence="2 3">DSMZ 100122</strain>
    </source>
</reference>
<dbReference type="EMBL" id="CP072384">
    <property type="protein sequence ID" value="QUC08153.1"/>
    <property type="molecule type" value="Genomic_DNA"/>
</dbReference>
<evidence type="ECO:0000313" key="3">
    <source>
        <dbReference type="Proteomes" id="UP000678513"/>
    </source>
</evidence>
<keyword evidence="3" id="KW-1185">Reference proteome</keyword>
<evidence type="ECO:0000256" key="1">
    <source>
        <dbReference type="SAM" id="MobiDB-lite"/>
    </source>
</evidence>
<gene>
    <name evidence="2" type="ORF">J5A65_14840</name>
</gene>
<name>A0ABX7Y6N0_9ACTN</name>
<dbReference type="Proteomes" id="UP000678513">
    <property type="component" value="Chromosome"/>
</dbReference>
<accession>A0ABX7Y6N0</accession>
<feature type="region of interest" description="Disordered" evidence="1">
    <location>
        <begin position="40"/>
        <end position="79"/>
    </location>
</feature>
<sequence length="79" mass="8973">MTDINLERTWSHRLVPVLSEVWSEARREIHMASRMEMDDNVWMTSSPDHMGDPAMKVDRLAGNGATRPAPPPSKPFKSI</sequence>
<protein>
    <submittedName>
        <fullName evidence="2">Uncharacterized protein</fullName>
    </submittedName>
</protein>
<evidence type="ECO:0000313" key="2">
    <source>
        <dbReference type="EMBL" id="QUC08153.1"/>
    </source>
</evidence>
<dbReference type="RefSeq" id="WP_212323726.1">
    <property type="nucleotide sequence ID" value="NZ_AP024463.1"/>
</dbReference>
<organism evidence="2 3">
    <name type="scientific">Arachnia rubra</name>
    <dbReference type="NCBI Taxonomy" id="1547448"/>
    <lineage>
        <taxon>Bacteria</taxon>
        <taxon>Bacillati</taxon>
        <taxon>Actinomycetota</taxon>
        <taxon>Actinomycetes</taxon>
        <taxon>Propionibacteriales</taxon>
        <taxon>Propionibacteriaceae</taxon>
        <taxon>Arachnia</taxon>
    </lineage>
</organism>